<protein>
    <submittedName>
        <fullName evidence="2">Retrovirus-related Pol polyprotein from type-2 retrotransposable element R2DM</fullName>
    </submittedName>
</protein>
<gene>
    <name evidence="2" type="primary">pol_138</name>
    <name evidence="2" type="ORF">AVEN_246867_1</name>
</gene>
<dbReference type="InterPro" id="IPR000477">
    <property type="entry name" value="RT_dom"/>
</dbReference>
<name>A0A4Y2KXP4_ARAVE</name>
<dbReference type="EMBL" id="BGPR01005140">
    <property type="protein sequence ID" value="GBN07194.1"/>
    <property type="molecule type" value="Genomic_DNA"/>
</dbReference>
<keyword evidence="3" id="KW-1185">Reference proteome</keyword>
<dbReference type="AlphaFoldDB" id="A0A4Y2KXP4"/>
<sequence>MSISAYADDILLFMSYPTGLQFLLNEADSFLAKCNLNINTSKSFTISLSTDAKNKKIKVDSALSFKINNSPLKSLKVNDSFKYLGVNFSAKGLLTVDCGPTLKDDLLKLKSVPLKPQQRLWILNNTLLPKLFHLLVLSSVPAGKLCKLDSTIHAFVRGVLYLPGDCPNSYIHASVADGGLGVPSLRVSVPSCRLSRLGSLGAVINPKAYFSETLYQSVDGRALSDSPKTKYQNDWVRSRNRFLSGRDFINLIKTRINCLPIASRCARGRPAKDKYCRAGCPRKETLNHISQACPRTHGKRIARHNAVANYLKRALDNRGYEVYSEPWYPTSLGKLKPDLIAKKTSKILVIDAQVVGESVDLRRANSRKISYYRDNHELDDSIHKQHGTPDISYIGATLNLRGIWSDKSASDLIDKFKVINRSHLPVISTRVLVGTFAQFTMFSRSTVRTNRYCS</sequence>
<evidence type="ECO:0000313" key="2">
    <source>
        <dbReference type="EMBL" id="GBN07194.1"/>
    </source>
</evidence>
<evidence type="ECO:0000259" key="1">
    <source>
        <dbReference type="PROSITE" id="PS50878"/>
    </source>
</evidence>
<feature type="domain" description="Reverse transcriptase" evidence="1">
    <location>
        <begin position="1"/>
        <end position="88"/>
    </location>
</feature>
<dbReference type="PANTHER" id="PTHR37557:SF4">
    <property type="entry name" value="CCHC-TYPE DOMAIN-CONTAINING PROTEIN"/>
    <property type="match status" value="1"/>
</dbReference>
<proteinExistence type="predicted"/>
<dbReference type="OrthoDB" id="8195432at2759"/>
<dbReference type="PANTHER" id="PTHR37557">
    <property type="entry name" value="115 KDA PROTEIN IN TYPE-1 RETROTRANSPOSABLE ELEMENT R1DM-LIKE PROTEIN-RELATED-RELATED"/>
    <property type="match status" value="1"/>
</dbReference>
<dbReference type="Proteomes" id="UP000499080">
    <property type="component" value="Unassembled WGS sequence"/>
</dbReference>
<dbReference type="PROSITE" id="PS50878">
    <property type="entry name" value="RT_POL"/>
    <property type="match status" value="1"/>
</dbReference>
<comment type="caution">
    <text evidence="2">The sequence shown here is derived from an EMBL/GenBank/DDBJ whole genome shotgun (WGS) entry which is preliminary data.</text>
</comment>
<accession>A0A4Y2KXP4</accession>
<reference evidence="2 3" key="1">
    <citation type="journal article" date="2019" name="Sci. Rep.">
        <title>Orb-weaving spider Araneus ventricosus genome elucidates the spidroin gene catalogue.</title>
        <authorList>
            <person name="Kono N."/>
            <person name="Nakamura H."/>
            <person name="Ohtoshi R."/>
            <person name="Moran D.A.P."/>
            <person name="Shinohara A."/>
            <person name="Yoshida Y."/>
            <person name="Fujiwara M."/>
            <person name="Mori M."/>
            <person name="Tomita M."/>
            <person name="Arakawa K."/>
        </authorList>
    </citation>
    <scope>NUCLEOTIDE SEQUENCE [LARGE SCALE GENOMIC DNA]</scope>
</reference>
<organism evidence="2 3">
    <name type="scientific">Araneus ventricosus</name>
    <name type="common">Orbweaver spider</name>
    <name type="synonym">Epeira ventricosa</name>
    <dbReference type="NCBI Taxonomy" id="182803"/>
    <lineage>
        <taxon>Eukaryota</taxon>
        <taxon>Metazoa</taxon>
        <taxon>Ecdysozoa</taxon>
        <taxon>Arthropoda</taxon>
        <taxon>Chelicerata</taxon>
        <taxon>Arachnida</taxon>
        <taxon>Araneae</taxon>
        <taxon>Araneomorphae</taxon>
        <taxon>Entelegynae</taxon>
        <taxon>Araneoidea</taxon>
        <taxon>Araneidae</taxon>
        <taxon>Araneus</taxon>
    </lineage>
</organism>
<evidence type="ECO:0000313" key="3">
    <source>
        <dbReference type="Proteomes" id="UP000499080"/>
    </source>
</evidence>
<dbReference type="Pfam" id="PF00078">
    <property type="entry name" value="RVT_1"/>
    <property type="match status" value="1"/>
</dbReference>